<dbReference type="InterPro" id="IPR052585">
    <property type="entry name" value="Lipid_raft_assoc_Zn_ADH"/>
</dbReference>
<gene>
    <name evidence="2" type="ORF">EV383_0252</name>
</gene>
<proteinExistence type="predicted"/>
<evidence type="ECO:0000259" key="1">
    <source>
        <dbReference type="SMART" id="SM00829"/>
    </source>
</evidence>
<dbReference type="InterPro" id="IPR011032">
    <property type="entry name" value="GroES-like_sf"/>
</dbReference>
<dbReference type="SMART" id="SM00829">
    <property type="entry name" value="PKS_ER"/>
    <property type="match status" value="1"/>
</dbReference>
<accession>A0A4Q7UP01</accession>
<feature type="domain" description="Enoyl reductase (ER)" evidence="1">
    <location>
        <begin position="14"/>
        <end position="310"/>
    </location>
</feature>
<evidence type="ECO:0000313" key="2">
    <source>
        <dbReference type="EMBL" id="RZT83447.1"/>
    </source>
</evidence>
<dbReference type="AlphaFoldDB" id="A0A4Q7UP01"/>
<dbReference type="SUPFAM" id="SSF50129">
    <property type="entry name" value="GroES-like"/>
    <property type="match status" value="1"/>
</dbReference>
<reference evidence="2 3" key="1">
    <citation type="submission" date="2019-02" db="EMBL/GenBank/DDBJ databases">
        <title>Sequencing the genomes of 1000 actinobacteria strains.</title>
        <authorList>
            <person name="Klenk H.-P."/>
        </authorList>
    </citation>
    <scope>NUCLEOTIDE SEQUENCE [LARGE SCALE GENOMIC DNA]</scope>
    <source>
        <strain evidence="2 3">DSM 45779</strain>
    </source>
</reference>
<dbReference type="OrthoDB" id="3727682at2"/>
<dbReference type="InterPro" id="IPR013154">
    <property type="entry name" value="ADH-like_N"/>
</dbReference>
<name>A0A4Q7UP01_PSEST</name>
<dbReference type="Gene3D" id="3.90.180.10">
    <property type="entry name" value="Medium-chain alcohol dehydrogenases, catalytic domain"/>
    <property type="match status" value="1"/>
</dbReference>
<keyword evidence="3" id="KW-1185">Reference proteome</keyword>
<evidence type="ECO:0000313" key="3">
    <source>
        <dbReference type="Proteomes" id="UP000291591"/>
    </source>
</evidence>
<organism evidence="2 3">
    <name type="scientific">Pseudonocardia sediminis</name>
    <dbReference type="NCBI Taxonomy" id="1397368"/>
    <lineage>
        <taxon>Bacteria</taxon>
        <taxon>Bacillati</taxon>
        <taxon>Actinomycetota</taxon>
        <taxon>Actinomycetes</taxon>
        <taxon>Pseudonocardiales</taxon>
        <taxon>Pseudonocardiaceae</taxon>
        <taxon>Pseudonocardia</taxon>
    </lineage>
</organism>
<dbReference type="InterPro" id="IPR036291">
    <property type="entry name" value="NAD(P)-bd_dom_sf"/>
</dbReference>
<dbReference type="CDD" id="cd05289">
    <property type="entry name" value="MDR_like_2"/>
    <property type="match status" value="1"/>
</dbReference>
<dbReference type="PANTHER" id="PTHR43482">
    <property type="entry name" value="PROTEIN AST1-RELATED"/>
    <property type="match status" value="1"/>
</dbReference>
<dbReference type="RefSeq" id="WP_130288202.1">
    <property type="nucleotide sequence ID" value="NZ_SHKL01000001.1"/>
</dbReference>
<dbReference type="PANTHER" id="PTHR43482:SF1">
    <property type="entry name" value="PROTEIN AST1-RELATED"/>
    <property type="match status" value="1"/>
</dbReference>
<dbReference type="SUPFAM" id="SSF51735">
    <property type="entry name" value="NAD(P)-binding Rossmann-fold domains"/>
    <property type="match status" value="1"/>
</dbReference>
<comment type="caution">
    <text evidence="2">The sequence shown here is derived from an EMBL/GenBank/DDBJ whole genome shotgun (WGS) entry which is preliminary data.</text>
</comment>
<dbReference type="EMBL" id="SHKL01000001">
    <property type="protein sequence ID" value="RZT83447.1"/>
    <property type="molecule type" value="Genomic_DNA"/>
</dbReference>
<dbReference type="Proteomes" id="UP000291591">
    <property type="component" value="Unassembled WGS sequence"/>
</dbReference>
<dbReference type="InterPro" id="IPR020843">
    <property type="entry name" value="ER"/>
</dbReference>
<sequence>MTGTTRAVRFDSYGDVDVLYVAEVPTPGAAPDGVVVEVRAASINPGEAAIRSGAMAEMFPATFPSGQGSDLAGVVSAVGAQVTGIDVGDEVLGWTDERASHATHVAVPASQVVAKPAGLPFEVAGSLFVAGMAAVASVEVVDPQPGETVVVSGVAGGVGAIAAQLLLRRGVEVVGIASEANQEWLRELGVTPIAYGADAAETLQRLRDDAPDKIHAWVDVFGGGYVDTAIELGVPADRINTIIDFDALQKHGVHGSGTTDAATADNMAALAALAADGDLEVPVAATFGLDDVREAFRLVEQRHTRGKIVLIP</sequence>
<dbReference type="GO" id="GO:0016491">
    <property type="term" value="F:oxidoreductase activity"/>
    <property type="evidence" value="ECO:0007669"/>
    <property type="project" value="InterPro"/>
</dbReference>
<dbReference type="Pfam" id="PF13602">
    <property type="entry name" value="ADH_zinc_N_2"/>
    <property type="match status" value="1"/>
</dbReference>
<dbReference type="Pfam" id="PF08240">
    <property type="entry name" value="ADH_N"/>
    <property type="match status" value="1"/>
</dbReference>
<dbReference type="Gene3D" id="3.40.50.720">
    <property type="entry name" value="NAD(P)-binding Rossmann-like Domain"/>
    <property type="match status" value="1"/>
</dbReference>
<protein>
    <submittedName>
        <fullName evidence="2">NADPH:quinone reductase-like Zn-dependent oxidoreductase</fullName>
    </submittedName>
</protein>